<feature type="compositionally biased region" description="Basic residues" evidence="1">
    <location>
        <begin position="1"/>
        <end position="14"/>
    </location>
</feature>
<organism evidence="2 4">
    <name type="scientific">Paenibacillus larvae subsp. larvae</name>
    <dbReference type="NCBI Taxonomy" id="147375"/>
    <lineage>
        <taxon>Bacteria</taxon>
        <taxon>Bacillati</taxon>
        <taxon>Bacillota</taxon>
        <taxon>Bacilli</taxon>
        <taxon>Bacillales</taxon>
        <taxon>Paenibacillaceae</taxon>
        <taxon>Paenibacillus</taxon>
    </lineage>
</organism>
<evidence type="ECO:0000313" key="5">
    <source>
        <dbReference type="Proteomes" id="UP000464330"/>
    </source>
</evidence>
<gene>
    <name evidence="2" type="ORF">ERICIII_01164</name>
    <name evidence="3" type="ORF">ERICV_01180</name>
</gene>
<accession>A0A2L1UB44</accession>
<feature type="compositionally biased region" description="Polar residues" evidence="1">
    <location>
        <begin position="15"/>
        <end position="29"/>
    </location>
</feature>
<proteinExistence type="predicted"/>
<protein>
    <submittedName>
        <fullName evidence="2">Uncharacterized protein</fullName>
    </submittedName>
</protein>
<evidence type="ECO:0000256" key="1">
    <source>
        <dbReference type="SAM" id="MobiDB-lite"/>
    </source>
</evidence>
<dbReference type="EMBL" id="CP019655">
    <property type="protein sequence ID" value="AVF25367.1"/>
    <property type="molecule type" value="Genomic_DNA"/>
</dbReference>
<reference evidence="2 5" key="2">
    <citation type="journal article" date="2020" name="Int. J. Med. Microbiol.">
        <title>Discovery of Paenibacillus larvae ERIC V: Phenotypic and genomic comparison to genotypes ERIC I-IV reveal different inventories of virulence factors which correlate with epidemiological prevalences of American Foulbrood.</title>
        <authorList>
            <person name="Beims H."/>
            <person name="Bunk B."/>
            <person name="Erler S."/>
            <person name="Mohr K.I."/>
            <person name="Sproer C."/>
            <person name="Pradella S."/>
            <person name="Gunther G."/>
            <person name="Rohde M."/>
            <person name="von der Ohe W."/>
            <person name="Steinert M."/>
        </authorList>
    </citation>
    <scope>NUCLEOTIDE SEQUENCE</scope>
    <source>
        <strain evidence="2">Eric_III</strain>
        <strain evidence="3">Eric_V</strain>
    </source>
</reference>
<dbReference type="GeneID" id="64221331"/>
<dbReference type="Proteomes" id="UP000239833">
    <property type="component" value="Chromosome"/>
</dbReference>
<evidence type="ECO:0000313" key="4">
    <source>
        <dbReference type="Proteomes" id="UP000239833"/>
    </source>
</evidence>
<accession>A0A8B6WYH9</accession>
<name>A0A2L1UB44_9BACL</name>
<evidence type="ECO:0000313" key="2">
    <source>
        <dbReference type="EMBL" id="AVF25367.1"/>
    </source>
</evidence>
<sequence length="54" mass="5947">MRNKKSKNRHHWKNGKNTVKVNQSARAQTGQGGNVFAINASDVGVVRTDVSPTR</sequence>
<dbReference type="RefSeq" id="WP_024093592.1">
    <property type="nucleotide sequence ID" value="NZ_CP019651.1"/>
</dbReference>
<dbReference type="Proteomes" id="UP000464330">
    <property type="component" value="Chromosome"/>
</dbReference>
<reference evidence="4" key="1">
    <citation type="submission" date="2017-02" db="EMBL/GenBank/DDBJ databases">
        <title>Delineation of Paenibacillus larvae strains originating from foulbrood outbreaks.</title>
        <authorList>
            <person name="Beims H."/>
            <person name="Bunk B."/>
            <person name="Sproeer C."/>
            <person name="Mohr K.I."/>
            <person name="Pradella S."/>
            <person name="Guenther G."/>
            <person name="Rohde M."/>
            <person name="von der Ohe W."/>
            <person name="Steinert M."/>
        </authorList>
    </citation>
    <scope>NUCLEOTIDE SEQUENCE [LARGE SCALE GENOMIC DNA]</scope>
    <source>
        <strain evidence="4">Eric_III</strain>
    </source>
</reference>
<dbReference type="AlphaFoldDB" id="A0A2L1UB44"/>
<accession>A0A6C0QNR4</accession>
<evidence type="ECO:0000313" key="3">
    <source>
        <dbReference type="EMBL" id="QHZ50352.1"/>
    </source>
</evidence>
<dbReference type="EMBL" id="CP019717">
    <property type="protein sequence ID" value="QHZ50352.1"/>
    <property type="molecule type" value="Genomic_DNA"/>
</dbReference>
<feature type="region of interest" description="Disordered" evidence="1">
    <location>
        <begin position="1"/>
        <end position="33"/>
    </location>
</feature>